<proteinExistence type="predicted"/>
<dbReference type="EMBL" id="AGNL01047211">
    <property type="protein sequence ID" value="EJK47221.1"/>
    <property type="molecule type" value="Genomic_DNA"/>
</dbReference>
<organism evidence="2 3">
    <name type="scientific">Thalassiosira oceanica</name>
    <name type="common">Marine diatom</name>
    <dbReference type="NCBI Taxonomy" id="159749"/>
    <lineage>
        <taxon>Eukaryota</taxon>
        <taxon>Sar</taxon>
        <taxon>Stramenopiles</taxon>
        <taxon>Ochrophyta</taxon>
        <taxon>Bacillariophyta</taxon>
        <taxon>Coscinodiscophyceae</taxon>
        <taxon>Thalassiosirophycidae</taxon>
        <taxon>Thalassiosirales</taxon>
        <taxon>Thalassiosiraceae</taxon>
        <taxon>Thalassiosira</taxon>
    </lineage>
</organism>
<feature type="compositionally biased region" description="Basic and acidic residues" evidence="1">
    <location>
        <begin position="160"/>
        <end position="176"/>
    </location>
</feature>
<feature type="non-terminal residue" evidence="2">
    <location>
        <position position="1"/>
    </location>
</feature>
<evidence type="ECO:0000256" key="1">
    <source>
        <dbReference type="SAM" id="MobiDB-lite"/>
    </source>
</evidence>
<reference evidence="2 3" key="1">
    <citation type="journal article" date="2012" name="Genome Biol.">
        <title>Genome and low-iron response of an oceanic diatom adapted to chronic iron limitation.</title>
        <authorList>
            <person name="Lommer M."/>
            <person name="Specht M."/>
            <person name="Roy A.S."/>
            <person name="Kraemer L."/>
            <person name="Andreson R."/>
            <person name="Gutowska M.A."/>
            <person name="Wolf J."/>
            <person name="Bergner S.V."/>
            <person name="Schilhabel M.B."/>
            <person name="Klostermeier U.C."/>
            <person name="Beiko R.G."/>
            <person name="Rosenstiel P."/>
            <person name="Hippler M."/>
            <person name="Laroche J."/>
        </authorList>
    </citation>
    <scope>NUCLEOTIDE SEQUENCE [LARGE SCALE GENOMIC DNA]</scope>
    <source>
        <strain evidence="2 3">CCMP1005</strain>
    </source>
</reference>
<protein>
    <submittedName>
        <fullName evidence="2">Uncharacterized protein</fullName>
    </submittedName>
</protein>
<name>K0RDX1_THAOC</name>
<gene>
    <name evidence="2" type="ORF">THAOC_34079</name>
</gene>
<keyword evidence="3" id="KW-1185">Reference proteome</keyword>
<dbReference type="AlphaFoldDB" id="K0RDX1"/>
<comment type="caution">
    <text evidence="2">The sequence shown here is derived from an EMBL/GenBank/DDBJ whole genome shotgun (WGS) entry which is preliminary data.</text>
</comment>
<evidence type="ECO:0000313" key="3">
    <source>
        <dbReference type="Proteomes" id="UP000266841"/>
    </source>
</evidence>
<feature type="region of interest" description="Disordered" evidence="1">
    <location>
        <begin position="87"/>
        <end position="232"/>
    </location>
</feature>
<dbReference type="Proteomes" id="UP000266841">
    <property type="component" value="Unassembled WGS sequence"/>
</dbReference>
<evidence type="ECO:0000313" key="2">
    <source>
        <dbReference type="EMBL" id="EJK47221.1"/>
    </source>
</evidence>
<sequence length="232" mass="24691">ADGVEQRSVPVRPEYLDDVRAAVRDARGPDVLFHVPTAGASLLRPIRGGHGGQEPPRADLAHELRQAGSLHEPPVEDEGLRRGRPAAALREGSRRPDVPSAEGGPPRVDPVRHERRTAGRGVRHGEGPPGGPGGEVRGAPEEASRAARALPPPPGRHRPRDLPRVRERQPGHRAERAGPAVVHVRGPGLRADAGPQRRGGAAEFADEDGRVQRQHCPQRDGQGAGRGAVRPT</sequence>
<accession>K0RDX1</accession>